<evidence type="ECO:0000256" key="6">
    <source>
        <dbReference type="SAM" id="MobiDB-lite"/>
    </source>
</evidence>
<keyword evidence="9" id="KW-1185">Reference proteome</keyword>
<sequence length="750" mass="80413">MIPRSFSLQHPHTSFLRGSQHLLDSAAEPPFFAQSAFVAKPRSMTTATVQGAAAGAGGVRQGWPEKEVSSSSSGPTSIGCGQQSTTAVSARAVAAAATAAATSPSSSSSSAPYPRFPASPLSSSSKMYKRAEEEERVQQQQAQQRQHWSPKPGPVDKEEEDELESPRRTSDSPKNIHANSAIASGGVGGLGGGDSRSTERLPSIAHLDEQINTPWWPPKRAGFEEGVTRRYSAHPLLDVPHSRQPGSSSPRTSTFGRSLAGSTSSNMHRSPRSAADDGVPTPTLPSPRSLVDDDDFYHQRPHHHLQHHHHLQQHPPSLLGRRSRFEFEEVPSFRPGPFHLSSSSSSSSSSPSSFFFDSSARKRSSPQPPSLPAVSGLVRPSSSMHFHPTLHRDEEEERRHSSRQLSPAPPQRRRKVSDSEMYPPSRTSDSSLYSHDGHQGRSSNSSSFSNASTATPASRFEPRDESSFYPRPAPSYSSDPRSYATMATGEGYRDRASLPFTSRSYSAAFYPSAPAGTAAAAAAAAAATGAPNEGTTGDADMGHAPVRSASYGGGGHGLRGDEVYDYDSRRSSLVGEAPTSSRHHPYHSSGPRSSAAPPPSASTASRDEAATTPVAANTPSGAAPGSPVAIPRRRGKLPKPVTDLLKSWLLEHASHPYPTEDEKRRLCSMTGLSISQVSNWFINARRRILVPQGSGTFAMGAAAGTSGSNASGDQERMMLRPSVSPPPHHHHNHHHHHLHHRQQHHDDESP</sequence>
<dbReference type="Gene3D" id="1.10.10.60">
    <property type="entry name" value="Homeodomain-like"/>
    <property type="match status" value="1"/>
</dbReference>
<feature type="domain" description="Homeobox" evidence="7">
    <location>
        <begin position="628"/>
        <end position="687"/>
    </location>
</feature>
<dbReference type="RefSeq" id="XP_025379674.1">
    <property type="nucleotide sequence ID" value="XM_025525793.1"/>
</dbReference>
<keyword evidence="3 5" id="KW-0371">Homeobox</keyword>
<reference evidence="8 9" key="1">
    <citation type="journal article" date="2018" name="Mol. Biol. Evol.">
        <title>Broad Genomic Sampling Reveals a Smut Pathogenic Ancestry of the Fungal Clade Ustilaginomycotina.</title>
        <authorList>
            <person name="Kijpornyongpan T."/>
            <person name="Mondo S.J."/>
            <person name="Barry K."/>
            <person name="Sandor L."/>
            <person name="Lee J."/>
            <person name="Lipzen A."/>
            <person name="Pangilinan J."/>
            <person name="LaButti K."/>
            <person name="Hainaut M."/>
            <person name="Henrissat B."/>
            <person name="Grigoriev I.V."/>
            <person name="Spatafora J.W."/>
            <person name="Aime M.C."/>
        </authorList>
    </citation>
    <scope>NUCLEOTIDE SEQUENCE [LARGE SCALE GENOMIC DNA]</scope>
    <source>
        <strain evidence="8 9">MCA 4198</strain>
    </source>
</reference>
<dbReference type="OrthoDB" id="10056939at2759"/>
<feature type="compositionally biased region" description="Polar residues" evidence="6">
    <location>
        <begin position="74"/>
        <end position="83"/>
    </location>
</feature>
<dbReference type="InterPro" id="IPR050224">
    <property type="entry name" value="TALE_homeobox"/>
</dbReference>
<feature type="DNA-binding region" description="Homeobox" evidence="5">
    <location>
        <begin position="630"/>
        <end position="688"/>
    </location>
</feature>
<feature type="compositionally biased region" description="Basic residues" evidence="6">
    <location>
        <begin position="727"/>
        <end position="743"/>
    </location>
</feature>
<comment type="subcellular location">
    <subcellularLocation>
        <location evidence="5">Nucleus</location>
    </subcellularLocation>
</comment>
<dbReference type="Proteomes" id="UP000245768">
    <property type="component" value="Unassembled WGS sequence"/>
</dbReference>
<feature type="compositionally biased region" description="Low complexity" evidence="6">
    <location>
        <begin position="341"/>
        <end position="358"/>
    </location>
</feature>
<gene>
    <name evidence="8" type="ORF">FA10DRAFT_93443</name>
</gene>
<dbReference type="SUPFAM" id="SSF46689">
    <property type="entry name" value="Homeodomain-like"/>
    <property type="match status" value="1"/>
</dbReference>
<feature type="region of interest" description="Disordered" evidence="6">
    <location>
        <begin position="701"/>
        <end position="750"/>
    </location>
</feature>
<dbReference type="GeneID" id="37047709"/>
<keyword evidence="2 5" id="KW-0238">DNA-binding</keyword>
<feature type="compositionally biased region" description="Gly residues" evidence="6">
    <location>
        <begin position="185"/>
        <end position="194"/>
    </location>
</feature>
<dbReference type="AlphaFoldDB" id="A0A316YTU8"/>
<evidence type="ECO:0000259" key="7">
    <source>
        <dbReference type="PROSITE" id="PS50071"/>
    </source>
</evidence>
<feature type="region of interest" description="Disordered" evidence="6">
    <location>
        <begin position="49"/>
        <end position="203"/>
    </location>
</feature>
<name>A0A316YTU8_9BASI</name>
<dbReference type="InParanoid" id="A0A316YTU8"/>
<feature type="region of interest" description="Disordered" evidence="6">
    <location>
        <begin position="520"/>
        <end position="636"/>
    </location>
</feature>
<feature type="compositionally biased region" description="Low complexity" evidence="6">
    <location>
        <begin position="520"/>
        <end position="531"/>
    </location>
</feature>
<dbReference type="CDD" id="cd00086">
    <property type="entry name" value="homeodomain"/>
    <property type="match status" value="1"/>
</dbReference>
<feature type="compositionally biased region" description="Polar residues" evidence="6">
    <location>
        <begin position="244"/>
        <end position="268"/>
    </location>
</feature>
<evidence type="ECO:0000256" key="3">
    <source>
        <dbReference type="ARBA" id="ARBA00023155"/>
    </source>
</evidence>
<feature type="region of interest" description="Disordered" evidence="6">
    <location>
        <begin position="234"/>
        <end position="496"/>
    </location>
</feature>
<feature type="compositionally biased region" description="Basic residues" evidence="6">
    <location>
        <begin position="299"/>
        <end position="312"/>
    </location>
</feature>
<organism evidence="8 9">
    <name type="scientific">Acaromyces ingoldii</name>
    <dbReference type="NCBI Taxonomy" id="215250"/>
    <lineage>
        <taxon>Eukaryota</taxon>
        <taxon>Fungi</taxon>
        <taxon>Dikarya</taxon>
        <taxon>Basidiomycota</taxon>
        <taxon>Ustilaginomycotina</taxon>
        <taxon>Exobasidiomycetes</taxon>
        <taxon>Exobasidiales</taxon>
        <taxon>Cryptobasidiaceae</taxon>
        <taxon>Acaromyces</taxon>
    </lineage>
</organism>
<feature type="compositionally biased region" description="Low complexity" evidence="6">
    <location>
        <begin position="701"/>
        <end position="712"/>
    </location>
</feature>
<evidence type="ECO:0000256" key="4">
    <source>
        <dbReference type="ARBA" id="ARBA00023242"/>
    </source>
</evidence>
<dbReference type="GO" id="GO:0006355">
    <property type="term" value="P:regulation of DNA-templated transcription"/>
    <property type="evidence" value="ECO:0007669"/>
    <property type="project" value="InterPro"/>
</dbReference>
<dbReference type="Pfam" id="PF05920">
    <property type="entry name" value="Homeobox_KN"/>
    <property type="match status" value="1"/>
</dbReference>
<dbReference type="PANTHER" id="PTHR11850">
    <property type="entry name" value="HOMEOBOX PROTEIN TRANSCRIPTION FACTORS"/>
    <property type="match status" value="1"/>
</dbReference>
<dbReference type="InterPro" id="IPR009057">
    <property type="entry name" value="Homeodomain-like_sf"/>
</dbReference>
<evidence type="ECO:0000256" key="1">
    <source>
        <dbReference type="ARBA" id="ARBA00005800"/>
    </source>
</evidence>
<accession>A0A316YTU8</accession>
<protein>
    <recommendedName>
        <fullName evidence="7">Homeobox domain-containing protein</fullName>
    </recommendedName>
</protein>
<feature type="compositionally biased region" description="Low complexity" evidence="6">
    <location>
        <begin position="442"/>
        <end position="458"/>
    </location>
</feature>
<evidence type="ECO:0000256" key="2">
    <source>
        <dbReference type="ARBA" id="ARBA00023125"/>
    </source>
</evidence>
<dbReference type="GO" id="GO:0005634">
    <property type="term" value="C:nucleus"/>
    <property type="evidence" value="ECO:0007669"/>
    <property type="project" value="UniProtKB-SubCell"/>
</dbReference>
<dbReference type="PROSITE" id="PS50071">
    <property type="entry name" value="HOMEOBOX_2"/>
    <property type="match status" value="1"/>
</dbReference>
<feature type="compositionally biased region" description="Low complexity" evidence="6">
    <location>
        <begin position="84"/>
        <end position="120"/>
    </location>
</feature>
<evidence type="ECO:0000313" key="8">
    <source>
        <dbReference type="EMBL" id="PWN92476.1"/>
    </source>
</evidence>
<dbReference type="GO" id="GO:0003677">
    <property type="term" value="F:DNA binding"/>
    <property type="evidence" value="ECO:0007669"/>
    <property type="project" value="UniProtKB-UniRule"/>
</dbReference>
<dbReference type="InterPro" id="IPR008422">
    <property type="entry name" value="KN_HD"/>
</dbReference>
<evidence type="ECO:0000256" key="5">
    <source>
        <dbReference type="PROSITE-ProRule" id="PRU00108"/>
    </source>
</evidence>
<comment type="similarity">
    <text evidence="1">Belongs to the TALE/M-ATYP homeobox family.</text>
</comment>
<dbReference type="STRING" id="215250.A0A316YTU8"/>
<dbReference type="InterPro" id="IPR001356">
    <property type="entry name" value="HD"/>
</dbReference>
<keyword evidence="4 5" id="KW-0539">Nucleus</keyword>
<proteinExistence type="inferred from homology"/>
<dbReference type="EMBL" id="KZ819635">
    <property type="protein sequence ID" value="PWN92476.1"/>
    <property type="molecule type" value="Genomic_DNA"/>
</dbReference>
<evidence type="ECO:0000313" key="9">
    <source>
        <dbReference type="Proteomes" id="UP000245768"/>
    </source>
</evidence>
<feature type="compositionally biased region" description="Basic and acidic residues" evidence="6">
    <location>
        <begin position="558"/>
        <end position="570"/>
    </location>
</feature>
<dbReference type="SMART" id="SM00389">
    <property type="entry name" value="HOX"/>
    <property type="match status" value="1"/>
</dbReference>
<feature type="compositionally biased region" description="Basic and acidic residues" evidence="6">
    <location>
        <begin position="390"/>
        <end position="399"/>
    </location>
</feature>